<dbReference type="Proteomes" id="UP000694843">
    <property type="component" value="Unplaced"/>
</dbReference>
<dbReference type="PANTHER" id="PTHR15026">
    <property type="entry name" value="CALCIUM-SIGNAL MODULATING CYCLOPHILIN LIGAND CAML"/>
    <property type="match status" value="1"/>
</dbReference>
<keyword evidence="1" id="KW-1133">Transmembrane helix</keyword>
<keyword evidence="1" id="KW-0812">Transmembrane</keyword>
<evidence type="ECO:0000313" key="3">
    <source>
        <dbReference type="RefSeq" id="XP_047740536.1"/>
    </source>
</evidence>
<feature type="transmembrane region" description="Helical" evidence="1">
    <location>
        <begin position="232"/>
        <end position="257"/>
    </location>
</feature>
<dbReference type="KEGG" id="hazt:125179191"/>
<accession>A0A979FVX5</accession>
<evidence type="ECO:0000256" key="1">
    <source>
        <dbReference type="SAM" id="Phobius"/>
    </source>
</evidence>
<name>A0A979FVX5_HYAAZ</name>
<organism evidence="2 3">
    <name type="scientific">Hyalella azteca</name>
    <name type="common">Amphipod</name>
    <dbReference type="NCBI Taxonomy" id="294128"/>
    <lineage>
        <taxon>Eukaryota</taxon>
        <taxon>Metazoa</taxon>
        <taxon>Ecdysozoa</taxon>
        <taxon>Arthropoda</taxon>
        <taxon>Crustacea</taxon>
        <taxon>Multicrustacea</taxon>
        <taxon>Malacostraca</taxon>
        <taxon>Eumalacostraca</taxon>
        <taxon>Peracarida</taxon>
        <taxon>Amphipoda</taxon>
        <taxon>Senticaudata</taxon>
        <taxon>Talitrida</taxon>
        <taxon>Talitroidea</taxon>
        <taxon>Hyalellidae</taxon>
        <taxon>Hyalella</taxon>
    </lineage>
</organism>
<feature type="transmembrane region" description="Helical" evidence="1">
    <location>
        <begin position="173"/>
        <end position="192"/>
    </location>
</feature>
<sequence length="289" mass="32164">MADERRRELRRRKILENSDARRDKIFGLTKSTKLPLTLDQTNSEEVQSTPLFSTSTPLTGADLSSRPHIPFLLKPPRTVQDCSNVGTTPLSSRDSTPLVTRHAGSDWQNANDINVIASETRKVNFLLSNNGLSNQKASHSAFLDDPRLSNESDLTLGTSFNGSRAATNVYTRYIYAFAPCFLALIVCFFLQLELGHVVFNSVALPIILYECHSLATKLYLQNLDQELNNPGLWTAVLAWCGVSHVVISHCLKIIFVLRDLGPSFAMYLVTVVLWHTFLGLPADENIVTS</sequence>
<dbReference type="GO" id="GO:0071816">
    <property type="term" value="P:tail-anchored membrane protein insertion into ER membrane"/>
    <property type="evidence" value="ECO:0007669"/>
    <property type="project" value="TreeGrafter"/>
</dbReference>
<feature type="transmembrane region" description="Helical" evidence="1">
    <location>
        <begin position="264"/>
        <end position="282"/>
    </location>
</feature>
<keyword evidence="2" id="KW-1185">Reference proteome</keyword>
<evidence type="ECO:0000313" key="2">
    <source>
        <dbReference type="Proteomes" id="UP000694843"/>
    </source>
</evidence>
<dbReference type="AlphaFoldDB" id="A0A979FVX5"/>
<protein>
    <submittedName>
        <fullName evidence="3">Uncharacterized protein LOC125179191</fullName>
    </submittedName>
</protein>
<reference evidence="3" key="1">
    <citation type="submission" date="2025-08" db="UniProtKB">
        <authorList>
            <consortium name="RefSeq"/>
        </authorList>
    </citation>
    <scope>IDENTIFICATION</scope>
    <source>
        <tissue evidence="3">Whole organism</tissue>
    </source>
</reference>
<dbReference type="GO" id="GO:0043529">
    <property type="term" value="C:GET complex"/>
    <property type="evidence" value="ECO:0007669"/>
    <property type="project" value="TreeGrafter"/>
</dbReference>
<dbReference type="GeneID" id="125179191"/>
<dbReference type="RefSeq" id="XP_047740536.1">
    <property type="nucleotide sequence ID" value="XM_047884580.1"/>
</dbReference>
<dbReference type="InterPro" id="IPR016719">
    <property type="entry name" value="CAMLG"/>
</dbReference>
<keyword evidence="1" id="KW-0472">Membrane</keyword>
<dbReference type="PANTHER" id="PTHR15026:SF0">
    <property type="entry name" value="GUIDED ENTRY OF TAIL-ANCHORED PROTEINS FACTOR CAMLG"/>
    <property type="match status" value="1"/>
</dbReference>
<gene>
    <name evidence="3" type="primary">LOC125179191</name>
</gene>
<proteinExistence type="predicted"/>
<dbReference type="OrthoDB" id="6379089at2759"/>